<evidence type="ECO:0000313" key="2">
    <source>
        <dbReference type="Proteomes" id="UP000828390"/>
    </source>
</evidence>
<protein>
    <submittedName>
        <fullName evidence="1">Uncharacterized protein</fullName>
    </submittedName>
</protein>
<reference evidence="1" key="2">
    <citation type="submission" date="2020-11" db="EMBL/GenBank/DDBJ databases">
        <authorList>
            <person name="McCartney M.A."/>
            <person name="Auch B."/>
            <person name="Kono T."/>
            <person name="Mallez S."/>
            <person name="Becker A."/>
            <person name="Gohl D.M."/>
            <person name="Silverstein K.A.T."/>
            <person name="Koren S."/>
            <person name="Bechman K.B."/>
            <person name="Herman A."/>
            <person name="Abrahante J.E."/>
            <person name="Garbe J."/>
        </authorList>
    </citation>
    <scope>NUCLEOTIDE SEQUENCE</scope>
    <source>
        <strain evidence="1">Duluth1</strain>
        <tissue evidence="1">Whole animal</tissue>
    </source>
</reference>
<dbReference type="Proteomes" id="UP000828390">
    <property type="component" value="Unassembled WGS sequence"/>
</dbReference>
<organism evidence="1 2">
    <name type="scientific">Dreissena polymorpha</name>
    <name type="common">Zebra mussel</name>
    <name type="synonym">Mytilus polymorpha</name>
    <dbReference type="NCBI Taxonomy" id="45954"/>
    <lineage>
        <taxon>Eukaryota</taxon>
        <taxon>Metazoa</taxon>
        <taxon>Spiralia</taxon>
        <taxon>Lophotrochozoa</taxon>
        <taxon>Mollusca</taxon>
        <taxon>Bivalvia</taxon>
        <taxon>Autobranchia</taxon>
        <taxon>Heteroconchia</taxon>
        <taxon>Euheterodonta</taxon>
        <taxon>Imparidentia</taxon>
        <taxon>Neoheterodontei</taxon>
        <taxon>Myida</taxon>
        <taxon>Dreissenoidea</taxon>
        <taxon>Dreissenidae</taxon>
        <taxon>Dreissena</taxon>
    </lineage>
</organism>
<accession>A0A9D4BH28</accession>
<reference evidence="1" key="1">
    <citation type="journal article" date="2019" name="bioRxiv">
        <title>The Genome of the Zebra Mussel, Dreissena polymorpha: A Resource for Invasive Species Research.</title>
        <authorList>
            <person name="McCartney M.A."/>
            <person name="Auch B."/>
            <person name="Kono T."/>
            <person name="Mallez S."/>
            <person name="Zhang Y."/>
            <person name="Obille A."/>
            <person name="Becker A."/>
            <person name="Abrahante J.E."/>
            <person name="Garbe J."/>
            <person name="Badalamenti J.P."/>
            <person name="Herman A."/>
            <person name="Mangelson H."/>
            <person name="Liachko I."/>
            <person name="Sullivan S."/>
            <person name="Sone E.D."/>
            <person name="Koren S."/>
            <person name="Silverstein K.A.T."/>
            <person name="Beckman K.B."/>
            <person name="Gohl D.M."/>
        </authorList>
    </citation>
    <scope>NUCLEOTIDE SEQUENCE</scope>
    <source>
        <strain evidence="1">Duluth1</strain>
        <tissue evidence="1">Whole animal</tissue>
    </source>
</reference>
<sequence length="61" mass="7044">MIQSLGETVEEIFMWHNDLWQVIRGFIVDKVQLRVIPELYRKSKAAVLLNGQMVDKTDIGA</sequence>
<keyword evidence="2" id="KW-1185">Reference proteome</keyword>
<dbReference type="EMBL" id="JAIWYP010000016">
    <property type="protein sequence ID" value="KAH3695275.1"/>
    <property type="molecule type" value="Genomic_DNA"/>
</dbReference>
<evidence type="ECO:0000313" key="1">
    <source>
        <dbReference type="EMBL" id="KAH3695275.1"/>
    </source>
</evidence>
<gene>
    <name evidence="1" type="ORF">DPMN_082732</name>
</gene>
<proteinExistence type="predicted"/>
<name>A0A9D4BH28_DREPO</name>
<comment type="caution">
    <text evidence="1">The sequence shown here is derived from an EMBL/GenBank/DDBJ whole genome shotgun (WGS) entry which is preliminary data.</text>
</comment>
<dbReference type="AlphaFoldDB" id="A0A9D4BH28"/>